<proteinExistence type="predicted"/>
<evidence type="ECO:0000313" key="7">
    <source>
        <dbReference type="Proteomes" id="UP000183015"/>
    </source>
</evidence>
<dbReference type="Gene3D" id="3.40.50.20">
    <property type="match status" value="1"/>
</dbReference>
<dbReference type="EMBL" id="FOAZ01000018">
    <property type="protein sequence ID" value="SEM09910.1"/>
    <property type="molecule type" value="Genomic_DNA"/>
</dbReference>
<dbReference type="InterPro" id="IPR013815">
    <property type="entry name" value="ATP_grasp_subdomain_1"/>
</dbReference>
<dbReference type="PANTHER" id="PTHR43585:SF2">
    <property type="entry name" value="ATP-GRASP ENZYME FSQD"/>
    <property type="match status" value="1"/>
</dbReference>
<dbReference type="RefSeq" id="WP_052438595.1">
    <property type="nucleotide sequence ID" value="NZ_BBPN01000010.1"/>
</dbReference>
<dbReference type="STRING" id="235985.SAMN05414137_118111"/>
<evidence type="ECO:0000259" key="5">
    <source>
        <dbReference type="PROSITE" id="PS50975"/>
    </source>
</evidence>
<keyword evidence="2 4" id="KW-0547">Nucleotide-binding</keyword>
<gene>
    <name evidence="6" type="ORF">SAMN05414137_118111</name>
</gene>
<dbReference type="GO" id="GO:0005524">
    <property type="term" value="F:ATP binding"/>
    <property type="evidence" value="ECO:0007669"/>
    <property type="project" value="UniProtKB-UniRule"/>
</dbReference>
<dbReference type="AlphaFoldDB" id="A0A1H7VL70"/>
<dbReference type="SUPFAM" id="SSF56059">
    <property type="entry name" value="Glutathione synthetase ATP-binding domain-like"/>
    <property type="match status" value="1"/>
</dbReference>
<keyword evidence="3 4" id="KW-0067">ATP-binding</keyword>
<dbReference type="Gene3D" id="3.30.470.20">
    <property type="entry name" value="ATP-grasp fold, B domain"/>
    <property type="match status" value="1"/>
</dbReference>
<accession>A0A1H7VL70</accession>
<organism evidence="6 7">
    <name type="scientific">Streptacidiphilus jiangxiensis</name>
    <dbReference type="NCBI Taxonomy" id="235985"/>
    <lineage>
        <taxon>Bacteria</taxon>
        <taxon>Bacillati</taxon>
        <taxon>Actinomycetota</taxon>
        <taxon>Actinomycetes</taxon>
        <taxon>Kitasatosporales</taxon>
        <taxon>Streptomycetaceae</taxon>
        <taxon>Streptacidiphilus</taxon>
    </lineage>
</organism>
<feature type="domain" description="ATP-grasp" evidence="5">
    <location>
        <begin position="114"/>
        <end position="304"/>
    </location>
</feature>
<evidence type="ECO:0000256" key="2">
    <source>
        <dbReference type="ARBA" id="ARBA00022741"/>
    </source>
</evidence>
<evidence type="ECO:0000313" key="6">
    <source>
        <dbReference type="EMBL" id="SEM09910.1"/>
    </source>
</evidence>
<dbReference type="InterPro" id="IPR011761">
    <property type="entry name" value="ATP-grasp"/>
</dbReference>
<dbReference type="Gene3D" id="3.30.1490.20">
    <property type="entry name" value="ATP-grasp fold, A domain"/>
    <property type="match status" value="1"/>
</dbReference>
<dbReference type="Proteomes" id="UP000183015">
    <property type="component" value="Unassembled WGS sequence"/>
</dbReference>
<dbReference type="OrthoDB" id="150319at2"/>
<dbReference type="GO" id="GO:0016874">
    <property type="term" value="F:ligase activity"/>
    <property type="evidence" value="ECO:0007669"/>
    <property type="project" value="UniProtKB-KW"/>
</dbReference>
<dbReference type="GO" id="GO:0046872">
    <property type="term" value="F:metal ion binding"/>
    <property type="evidence" value="ECO:0007669"/>
    <property type="project" value="InterPro"/>
</dbReference>
<sequence length="404" mass="44330">MGEPTLESVAVINYTATRDYAAMLPELAGRLHVFSQNAVAGDTSGFATYEVIENSEEIPYAELRIRQLARHTPISRILTDNEYDLERAAHLRDDLGLPGQSGASALAFRDKLVMKQTARQAVPVPAFAPLERFADLLAFIEEHAYPVVVKPVKLAGSRDVSVLRDEADLVAFAHRPWREDLMVEDFVPGQIFAVDAVISEGYRFVSASRYLRDCLGVLEGRHNGHLLLHPEDPFAIRLAEFLDQVLSAFEVPPVGAYHLEVFHTPDDGLVLCEIASRIAGSRLPALTRATYGLDLHTAWFRLSCGLPVDPPPATPPALLHGSVSITPQGRAVRAPGRPPFPWVHEYTVNEGLALGAHPSSSSAYLCFAIVSGRDFAEVEARVQEVEDWIMANLVPVDRTGSDDL</sequence>
<name>A0A1H7VL70_STRJI</name>
<evidence type="ECO:0000256" key="3">
    <source>
        <dbReference type="ARBA" id="ARBA00022840"/>
    </source>
</evidence>
<dbReference type="PROSITE" id="PS50975">
    <property type="entry name" value="ATP_GRASP"/>
    <property type="match status" value="1"/>
</dbReference>
<reference evidence="7" key="1">
    <citation type="submission" date="2016-10" db="EMBL/GenBank/DDBJ databases">
        <authorList>
            <person name="Varghese N."/>
        </authorList>
    </citation>
    <scope>NUCLEOTIDE SEQUENCE [LARGE SCALE GENOMIC DNA]</scope>
    <source>
        <strain evidence="7">DSM 45096 / BCRC 16803 / CGMCC 4.1857 / CIP 109030 / JCM 12277 / KCTC 19219 / NBRC 100920 / 33214</strain>
    </source>
</reference>
<dbReference type="eggNOG" id="COG0189">
    <property type="taxonomic scope" value="Bacteria"/>
</dbReference>
<dbReference type="InterPro" id="IPR052032">
    <property type="entry name" value="ATP-dep_AA_Ligase"/>
</dbReference>
<dbReference type="PANTHER" id="PTHR43585">
    <property type="entry name" value="FUMIPYRROLE BIOSYNTHESIS PROTEIN C"/>
    <property type="match status" value="1"/>
</dbReference>
<evidence type="ECO:0000256" key="4">
    <source>
        <dbReference type="PROSITE-ProRule" id="PRU00409"/>
    </source>
</evidence>
<protein>
    <recommendedName>
        <fullName evidence="5">ATP-grasp domain-containing protein</fullName>
    </recommendedName>
</protein>
<keyword evidence="1" id="KW-0436">Ligase</keyword>
<evidence type="ECO:0000256" key="1">
    <source>
        <dbReference type="ARBA" id="ARBA00022598"/>
    </source>
</evidence>
<keyword evidence="7" id="KW-1185">Reference proteome</keyword>